<dbReference type="Proteomes" id="UP000036681">
    <property type="component" value="Unplaced"/>
</dbReference>
<proteinExistence type="predicted"/>
<evidence type="ECO:0000313" key="3">
    <source>
        <dbReference type="WBParaSite" id="ALUE_0000337101-mRNA-1"/>
    </source>
</evidence>
<feature type="region of interest" description="Disordered" evidence="1">
    <location>
        <begin position="83"/>
        <end position="121"/>
    </location>
</feature>
<evidence type="ECO:0000256" key="1">
    <source>
        <dbReference type="SAM" id="MobiDB-lite"/>
    </source>
</evidence>
<sequence length="373" mass="41528">MYPIFNPSITSLIGLRYRRDNAFRPNPIQRVFPLIPATSNHWMPSFGHISSSAYFTNRQTMPGGTASFLPLSNRDSFPFLPSNQFDTTNTPSSFPSARPLSQMPNSSSSFSPTRFPNSLRSPGLSLSDSALVAAKHHRSNEGTKSLFSPNDISAGSIDFNGGDDDKEVLSNSSSVERPVRCMIPLTSSSSDEDPIVVQQHYVCGRRIRVPSSVSWDRPMFAVDESDVPVPYNINSQRPALVCTCPKQLGNQKEQAKVEVKHRFTSAESRYVVRRTEDGRVVVRIVYSRETIMSLWANEYTLSTPHLLYLVRNMPEVLARVPVDFLLRMNAGCIQEEGGAGSYDSEYAKGYYRTLQSSESLSSSDELSLKVSND</sequence>
<reference evidence="3" key="1">
    <citation type="submission" date="2017-02" db="UniProtKB">
        <authorList>
            <consortium name="WormBaseParasite"/>
        </authorList>
    </citation>
    <scope>IDENTIFICATION</scope>
</reference>
<keyword evidence="2" id="KW-1185">Reference proteome</keyword>
<dbReference type="WBParaSite" id="ALUE_0000337101-mRNA-1">
    <property type="protein sequence ID" value="ALUE_0000337101-mRNA-1"/>
    <property type="gene ID" value="ALUE_0000337101"/>
</dbReference>
<feature type="compositionally biased region" description="Polar residues" evidence="1">
    <location>
        <begin position="83"/>
        <end position="95"/>
    </location>
</feature>
<dbReference type="AlphaFoldDB" id="A0A0M3HNQ4"/>
<evidence type="ECO:0000313" key="2">
    <source>
        <dbReference type="Proteomes" id="UP000036681"/>
    </source>
</evidence>
<protein>
    <submittedName>
        <fullName evidence="3">SH2 domain-containing protein</fullName>
    </submittedName>
</protein>
<accession>A0A0M3HNQ4</accession>
<organism evidence="2 3">
    <name type="scientific">Ascaris lumbricoides</name>
    <name type="common">Giant roundworm</name>
    <dbReference type="NCBI Taxonomy" id="6252"/>
    <lineage>
        <taxon>Eukaryota</taxon>
        <taxon>Metazoa</taxon>
        <taxon>Ecdysozoa</taxon>
        <taxon>Nematoda</taxon>
        <taxon>Chromadorea</taxon>
        <taxon>Rhabditida</taxon>
        <taxon>Spirurina</taxon>
        <taxon>Ascaridomorpha</taxon>
        <taxon>Ascaridoidea</taxon>
        <taxon>Ascarididae</taxon>
        <taxon>Ascaris</taxon>
    </lineage>
</organism>
<name>A0A0M3HNQ4_ASCLU</name>
<feature type="compositionally biased region" description="Low complexity" evidence="1">
    <location>
        <begin position="98"/>
        <end position="118"/>
    </location>
</feature>